<dbReference type="Gene3D" id="3.40.50.150">
    <property type="entry name" value="Vaccinia Virus protein VP39"/>
    <property type="match status" value="2"/>
</dbReference>
<dbReference type="EMBL" id="JAPMOS010000022">
    <property type="protein sequence ID" value="KAJ4459152.1"/>
    <property type="molecule type" value="Genomic_DNA"/>
</dbReference>
<dbReference type="SUPFAM" id="SSF53335">
    <property type="entry name" value="S-adenosyl-L-methionine-dependent methyltransferases"/>
    <property type="match status" value="1"/>
</dbReference>
<evidence type="ECO:0000256" key="1">
    <source>
        <dbReference type="ARBA" id="ARBA00022603"/>
    </source>
</evidence>
<dbReference type="Pfam" id="PF10294">
    <property type="entry name" value="Methyltransf_16"/>
    <property type="match status" value="2"/>
</dbReference>
<protein>
    <submittedName>
        <fullName evidence="5">Uncharacterized protein</fullName>
    </submittedName>
</protein>
<keyword evidence="6" id="KW-1185">Reference proteome</keyword>
<dbReference type="Proteomes" id="UP001141327">
    <property type="component" value="Unassembled WGS sequence"/>
</dbReference>
<evidence type="ECO:0000313" key="5">
    <source>
        <dbReference type="EMBL" id="KAJ4459152.1"/>
    </source>
</evidence>
<keyword evidence="2" id="KW-0808">Transferase</keyword>
<proteinExistence type="inferred from homology"/>
<evidence type="ECO:0000256" key="3">
    <source>
        <dbReference type="ARBA" id="ARBA00022691"/>
    </source>
</evidence>
<dbReference type="InterPro" id="IPR019410">
    <property type="entry name" value="Methyltransf_16"/>
</dbReference>
<evidence type="ECO:0000256" key="2">
    <source>
        <dbReference type="ARBA" id="ARBA00022679"/>
    </source>
</evidence>
<organism evidence="5 6">
    <name type="scientific">Paratrimastix pyriformis</name>
    <dbReference type="NCBI Taxonomy" id="342808"/>
    <lineage>
        <taxon>Eukaryota</taxon>
        <taxon>Metamonada</taxon>
        <taxon>Preaxostyla</taxon>
        <taxon>Paratrimastigidae</taxon>
        <taxon>Paratrimastix</taxon>
    </lineage>
</organism>
<keyword evidence="3" id="KW-0949">S-adenosyl-L-methionine</keyword>
<dbReference type="PANTHER" id="PTHR14614:SF164">
    <property type="entry name" value="HISTONE-ARGININE METHYLTRANSFERASE METTL23"/>
    <property type="match status" value="1"/>
</dbReference>
<comment type="similarity">
    <text evidence="4">Belongs to the methyltransferase superfamily. METTL23 family.</text>
</comment>
<keyword evidence="1" id="KW-0489">Methyltransferase</keyword>
<gene>
    <name evidence="5" type="ORF">PAPYR_4954</name>
</gene>
<sequence length="280" mass="30145">MRTGDSKKNEKLFEICGRSFRICEILSESHALHVWPSAQVLAEFLLTSPHLLRGKHVVELGAGCGLAGIAAAFCEPASMTLTDYCSRSDYGHVFPPAQPSPDSPAADPGDTVALSNCILNCRMNGLAPTEVIHGAPTADRQVRVCALNWADFGEPLLSYGPDPDVILGADTFYESADFEPLLATLYELLSRKRDAYFVTTYQPRSAHVLLRMLLPKWGFCVEEVAFTAHCLAPHSDEDLCPPAVGLYILRLCQPPSAALPVPGPTGPTGPIAAPLAPPHE</sequence>
<reference evidence="5" key="1">
    <citation type="journal article" date="2022" name="bioRxiv">
        <title>Genomics of Preaxostyla Flagellates Illuminates Evolutionary Transitions and the Path Towards Mitochondrial Loss.</title>
        <authorList>
            <person name="Novak L.V.F."/>
            <person name="Treitli S.C."/>
            <person name="Pyrih J."/>
            <person name="Halakuc P."/>
            <person name="Pipaliya S.V."/>
            <person name="Vacek V."/>
            <person name="Brzon O."/>
            <person name="Soukal P."/>
            <person name="Eme L."/>
            <person name="Dacks J.B."/>
            <person name="Karnkowska A."/>
            <person name="Elias M."/>
            <person name="Hampl V."/>
        </authorList>
    </citation>
    <scope>NUCLEOTIDE SEQUENCE</scope>
    <source>
        <strain evidence="5">RCP-MX</strain>
    </source>
</reference>
<dbReference type="InterPro" id="IPR029063">
    <property type="entry name" value="SAM-dependent_MTases_sf"/>
</dbReference>
<evidence type="ECO:0000256" key="4">
    <source>
        <dbReference type="ARBA" id="ARBA00043988"/>
    </source>
</evidence>
<evidence type="ECO:0000313" key="6">
    <source>
        <dbReference type="Proteomes" id="UP001141327"/>
    </source>
</evidence>
<comment type="caution">
    <text evidence="5">The sequence shown here is derived from an EMBL/GenBank/DDBJ whole genome shotgun (WGS) entry which is preliminary data.</text>
</comment>
<dbReference type="PANTHER" id="PTHR14614">
    <property type="entry name" value="HEPATOCELLULAR CARCINOMA-ASSOCIATED ANTIGEN"/>
    <property type="match status" value="1"/>
</dbReference>
<accession>A0ABQ8UN68</accession>
<name>A0ABQ8UN68_9EUKA</name>